<proteinExistence type="predicted"/>
<reference evidence="1" key="1">
    <citation type="submission" date="2023-06" db="EMBL/GenBank/DDBJ databases">
        <authorList>
            <person name="Kurt Z."/>
        </authorList>
    </citation>
    <scope>NUCLEOTIDE SEQUENCE</scope>
</reference>
<gene>
    <name evidence="1" type="ORF">HINF_LOCUS39603</name>
    <name evidence="2" type="ORF">HINF_LOCUS67604</name>
</gene>
<reference evidence="2 3" key="2">
    <citation type="submission" date="2024-07" db="EMBL/GenBank/DDBJ databases">
        <authorList>
            <person name="Akdeniz Z."/>
        </authorList>
    </citation>
    <scope>NUCLEOTIDE SEQUENCE [LARGE SCALE GENOMIC DNA]</scope>
</reference>
<comment type="caution">
    <text evidence="1">The sequence shown here is derived from an EMBL/GenBank/DDBJ whole genome shotgun (WGS) entry which is preliminary data.</text>
</comment>
<evidence type="ECO:0000313" key="1">
    <source>
        <dbReference type="EMBL" id="CAI9951958.1"/>
    </source>
</evidence>
<name>A0AA86UXE9_9EUKA</name>
<keyword evidence="3" id="KW-1185">Reference proteome</keyword>
<dbReference type="AlphaFoldDB" id="A0AA86UXE9"/>
<sequence length="138" mass="16290">MKQNSSQLKQNRSSHKYKLNHQLRMQKLRKKIHSTNLKNSKMKEYEQKLNMIRKSNQMKSKVQKLISLQTTNKIQKAMMNRNLPKNLLNKAINPLLPIDWSQTIRLLHQVDLLTNMKILLTTLFSQTTVISVTEQFSC</sequence>
<protein>
    <submittedName>
        <fullName evidence="2">Hypothetical_protein</fullName>
    </submittedName>
</protein>
<evidence type="ECO:0000313" key="3">
    <source>
        <dbReference type="Proteomes" id="UP001642409"/>
    </source>
</evidence>
<dbReference type="EMBL" id="CATOUU010000830">
    <property type="protein sequence ID" value="CAI9951958.1"/>
    <property type="molecule type" value="Genomic_DNA"/>
</dbReference>
<accession>A0AA86UXE9</accession>
<dbReference type="EMBL" id="CAXDID020000469">
    <property type="protein sequence ID" value="CAL6094720.1"/>
    <property type="molecule type" value="Genomic_DNA"/>
</dbReference>
<organism evidence="1">
    <name type="scientific">Hexamita inflata</name>
    <dbReference type="NCBI Taxonomy" id="28002"/>
    <lineage>
        <taxon>Eukaryota</taxon>
        <taxon>Metamonada</taxon>
        <taxon>Diplomonadida</taxon>
        <taxon>Hexamitidae</taxon>
        <taxon>Hexamitinae</taxon>
        <taxon>Hexamita</taxon>
    </lineage>
</organism>
<dbReference type="Proteomes" id="UP001642409">
    <property type="component" value="Unassembled WGS sequence"/>
</dbReference>
<evidence type="ECO:0000313" key="2">
    <source>
        <dbReference type="EMBL" id="CAL6094720.1"/>
    </source>
</evidence>